<keyword evidence="4" id="KW-0143">Chaperone</keyword>
<gene>
    <name evidence="5" type="ORF">EV643_109160</name>
</gene>
<evidence type="ECO:0000256" key="1">
    <source>
        <dbReference type="ARBA" id="ARBA00007381"/>
    </source>
</evidence>
<dbReference type="Pfam" id="PF00012">
    <property type="entry name" value="HSP70"/>
    <property type="match status" value="2"/>
</dbReference>
<dbReference type="InterPro" id="IPR043129">
    <property type="entry name" value="ATPase_NBD"/>
</dbReference>
<organism evidence="5 6">
    <name type="scientific">Kribbella caucasensis</name>
    <dbReference type="NCBI Taxonomy" id="2512215"/>
    <lineage>
        <taxon>Bacteria</taxon>
        <taxon>Bacillati</taxon>
        <taxon>Actinomycetota</taxon>
        <taxon>Actinomycetes</taxon>
        <taxon>Propionibacteriales</taxon>
        <taxon>Kribbellaceae</taxon>
        <taxon>Kribbella</taxon>
    </lineage>
</organism>
<dbReference type="GO" id="GO:0140662">
    <property type="term" value="F:ATP-dependent protein folding chaperone"/>
    <property type="evidence" value="ECO:0007669"/>
    <property type="project" value="InterPro"/>
</dbReference>
<reference evidence="5 6" key="1">
    <citation type="submission" date="2019-03" db="EMBL/GenBank/DDBJ databases">
        <title>Genomic Encyclopedia of Type Strains, Phase III (KMG-III): the genomes of soil and plant-associated and newly described type strains.</title>
        <authorList>
            <person name="Whitman W."/>
        </authorList>
    </citation>
    <scope>NUCLEOTIDE SEQUENCE [LARGE SCALE GENOMIC DNA]</scope>
    <source>
        <strain evidence="5 6">VKM Ac-2527</strain>
    </source>
</reference>
<dbReference type="OrthoDB" id="9766019at2"/>
<dbReference type="Proteomes" id="UP000295388">
    <property type="component" value="Unassembled WGS sequence"/>
</dbReference>
<dbReference type="AlphaFoldDB" id="A0A4R6KG71"/>
<comment type="caution">
    <text evidence="5">The sequence shown here is derived from an EMBL/GenBank/DDBJ whole genome shotgun (WGS) entry which is preliminary data.</text>
</comment>
<evidence type="ECO:0000313" key="5">
    <source>
        <dbReference type="EMBL" id="TDO47267.1"/>
    </source>
</evidence>
<protein>
    <submittedName>
        <fullName evidence="5">Hsp70 protein</fullName>
    </submittedName>
</protein>
<dbReference type="GO" id="GO:0005524">
    <property type="term" value="F:ATP binding"/>
    <property type="evidence" value="ECO:0007669"/>
    <property type="project" value="UniProtKB-KW"/>
</dbReference>
<dbReference type="FunFam" id="3.30.420.40:FF:000028">
    <property type="entry name" value="heat shock 70 kDa protein-like"/>
    <property type="match status" value="1"/>
</dbReference>
<dbReference type="SUPFAM" id="SSF53067">
    <property type="entry name" value="Actin-like ATPase domain"/>
    <property type="match status" value="1"/>
</dbReference>
<keyword evidence="6" id="KW-1185">Reference proteome</keyword>
<dbReference type="InterPro" id="IPR013126">
    <property type="entry name" value="Hsp_70_fam"/>
</dbReference>
<evidence type="ECO:0000256" key="2">
    <source>
        <dbReference type="ARBA" id="ARBA00022741"/>
    </source>
</evidence>
<accession>A0A4R6KG71</accession>
<evidence type="ECO:0000313" key="6">
    <source>
        <dbReference type="Proteomes" id="UP000295388"/>
    </source>
</evidence>
<evidence type="ECO:0000256" key="3">
    <source>
        <dbReference type="ARBA" id="ARBA00022840"/>
    </source>
</evidence>
<evidence type="ECO:0000256" key="4">
    <source>
        <dbReference type="ARBA" id="ARBA00023186"/>
    </source>
</evidence>
<keyword evidence="3" id="KW-0067">ATP-binding</keyword>
<dbReference type="Gene3D" id="3.30.420.40">
    <property type="match status" value="1"/>
</dbReference>
<comment type="similarity">
    <text evidence="1">Belongs to the heat shock protein 70 family.</text>
</comment>
<dbReference type="EMBL" id="SNWQ01000009">
    <property type="protein sequence ID" value="TDO47267.1"/>
    <property type="molecule type" value="Genomic_DNA"/>
</dbReference>
<keyword evidence="2" id="KW-0547">Nucleotide-binding</keyword>
<name>A0A4R6KG71_9ACTN</name>
<proteinExistence type="inferred from homology"/>
<sequence length="229" mass="24705">MGYRLGVDLGTTYTAAAVARGGTIEAMFLGDGYAAPIPSVAFLSDDGSLVFGDVAVRRGAEHPERMKLEFKRRIGDNTNLYIGGTPVSAHVLTGELLGAVIKQVARLQGGEADEVVVTCPANWGPYRRELLDQAISISGVTAARVCTEPEAAALHFASTGRVRDGDTIAVTTWAAERSTRPYCARLEVDSRSWASRKESSSLVDSTSTMRSSRIFCRRSDCRRTTIIRS</sequence>